<organism evidence="4 5">
    <name type="scientific">Candidatus Methylospira mobilis</name>
    <dbReference type="NCBI Taxonomy" id="1808979"/>
    <lineage>
        <taxon>Bacteria</taxon>
        <taxon>Pseudomonadati</taxon>
        <taxon>Pseudomonadota</taxon>
        <taxon>Gammaproteobacteria</taxon>
        <taxon>Methylococcales</taxon>
        <taxon>Methylococcaceae</taxon>
        <taxon>Candidatus Methylospira</taxon>
    </lineage>
</organism>
<evidence type="ECO:0000313" key="4">
    <source>
        <dbReference type="EMBL" id="QFY43165.1"/>
    </source>
</evidence>
<accession>A0A5Q0BH22</accession>
<feature type="domain" description="Ig-like SoxY" evidence="3">
    <location>
        <begin position="39"/>
        <end position="149"/>
    </location>
</feature>
<dbReference type="InterPro" id="IPR030831">
    <property type="entry name" value="Fuse-rel_SoxYZ"/>
</dbReference>
<evidence type="ECO:0000313" key="5">
    <source>
        <dbReference type="Proteomes" id="UP000325755"/>
    </source>
</evidence>
<feature type="domain" description="Sulphur oxidation protein SoxZ" evidence="2">
    <location>
        <begin position="179"/>
        <end position="264"/>
    </location>
</feature>
<dbReference type="InterPro" id="IPR014756">
    <property type="entry name" value="Ig_E-set"/>
</dbReference>
<protein>
    <submittedName>
        <fullName evidence="4">Quinoprotein dehydrogenase-associated SoxYZ-like carrier</fullName>
    </submittedName>
</protein>
<dbReference type="KEGG" id="mmob:F6R98_11495"/>
<dbReference type="SUPFAM" id="SSF81296">
    <property type="entry name" value="E set domains"/>
    <property type="match status" value="1"/>
</dbReference>
<dbReference type="Proteomes" id="UP000325755">
    <property type="component" value="Chromosome"/>
</dbReference>
<dbReference type="EMBL" id="CP044205">
    <property type="protein sequence ID" value="QFY43165.1"/>
    <property type="molecule type" value="Genomic_DNA"/>
</dbReference>
<reference evidence="4 5" key="1">
    <citation type="submission" date="2019-09" db="EMBL/GenBank/DDBJ databases">
        <title>Ecophysiology of the spiral-shaped methanotroph Methylospira mobilis as revealed by the complete genome sequence.</title>
        <authorList>
            <person name="Oshkin I.Y."/>
            <person name="Dedysh S.N."/>
            <person name="Miroshnikov K."/>
            <person name="Danilova O.V."/>
            <person name="Hakobyan A."/>
            <person name="Liesack W."/>
        </authorList>
    </citation>
    <scope>NUCLEOTIDE SEQUENCE [LARGE SCALE GENOMIC DNA]</scope>
    <source>
        <strain evidence="4 5">Shm1</strain>
    </source>
</reference>
<dbReference type="Gene3D" id="2.60.40.2470">
    <property type="entry name" value="SoxY domain"/>
    <property type="match status" value="1"/>
</dbReference>
<dbReference type="AlphaFoldDB" id="A0A5Q0BH22"/>
<dbReference type="Pfam" id="PF13501">
    <property type="entry name" value="SoxY"/>
    <property type="match status" value="1"/>
</dbReference>
<keyword evidence="5" id="KW-1185">Reference proteome</keyword>
<dbReference type="OrthoDB" id="8538315at2"/>
<feature type="chain" id="PRO_5024817347" evidence="1">
    <location>
        <begin position="26"/>
        <end position="270"/>
    </location>
</feature>
<dbReference type="InParanoid" id="A0A5Q0BH22"/>
<evidence type="ECO:0000259" key="3">
    <source>
        <dbReference type="Pfam" id="PF13501"/>
    </source>
</evidence>
<feature type="signal peptide" evidence="1">
    <location>
        <begin position="1"/>
        <end position="25"/>
    </location>
</feature>
<dbReference type="InterPro" id="IPR014880">
    <property type="entry name" value="SoxZ_dom"/>
</dbReference>
<dbReference type="Pfam" id="PF08770">
    <property type="entry name" value="SoxZ"/>
    <property type="match status" value="1"/>
</dbReference>
<evidence type="ECO:0000256" key="1">
    <source>
        <dbReference type="SAM" id="SignalP"/>
    </source>
</evidence>
<gene>
    <name evidence="4" type="ORF">F6R98_11495</name>
</gene>
<dbReference type="NCBIfam" id="TIGR04557">
    <property type="entry name" value="fuse_rel_SoxYZ"/>
    <property type="match status" value="1"/>
</dbReference>
<sequence length="270" mass="29330">MFKRINQFKAVLFFLAVGFSAGILAGGEEDAAWNGGLKQKFFGDKVIQESSGVIELTAPYRAEDPALVPVSVTSKIAQTPEKYIKAITLIIDNNPVPFAAAFTFTPDSGKADIGLRVRVNAYTPVRAIAETSDGKLTMSRVFVKASGGCSAPIGADMDAAIARMGKMKFRLEGDKLALQQPNQVQLLISHPNITGMQMDQLTRSIKPAHFVEQVKVSFDGKPVMTAQTDIAVSADPNFRFYFKPDKAGELKAEIRDNRGNQFSDVQAVKP</sequence>
<proteinExistence type="predicted"/>
<dbReference type="InterPro" id="IPR038162">
    <property type="entry name" value="SoxY_sf"/>
</dbReference>
<evidence type="ECO:0000259" key="2">
    <source>
        <dbReference type="Pfam" id="PF08770"/>
    </source>
</evidence>
<dbReference type="InterPro" id="IPR032711">
    <property type="entry name" value="SoxY"/>
</dbReference>
<keyword evidence="1" id="KW-0732">Signal</keyword>
<dbReference type="RefSeq" id="WP_153249147.1">
    <property type="nucleotide sequence ID" value="NZ_CP044205.1"/>
</dbReference>
<dbReference type="Gene3D" id="2.60.40.10">
    <property type="entry name" value="Immunoglobulins"/>
    <property type="match status" value="1"/>
</dbReference>
<dbReference type="InterPro" id="IPR013783">
    <property type="entry name" value="Ig-like_fold"/>
</dbReference>
<name>A0A5Q0BH22_9GAMM</name>